<feature type="domain" description="Mediator complex subunit MED14 N-terminal" evidence="8">
    <location>
        <begin position="17"/>
        <end position="200"/>
    </location>
</feature>
<accession>A2DNU4</accession>
<evidence type="ECO:0000313" key="10">
    <source>
        <dbReference type="Proteomes" id="UP000001542"/>
    </source>
</evidence>
<organism evidence="9 10">
    <name type="scientific">Trichomonas vaginalis (strain ATCC PRA-98 / G3)</name>
    <dbReference type="NCBI Taxonomy" id="412133"/>
    <lineage>
        <taxon>Eukaryota</taxon>
        <taxon>Metamonada</taxon>
        <taxon>Parabasalia</taxon>
        <taxon>Trichomonadida</taxon>
        <taxon>Trichomonadidae</taxon>
        <taxon>Trichomonas</taxon>
    </lineage>
</organism>
<comment type="subunit">
    <text evidence="7">Component of the Mediator complex.</text>
</comment>
<gene>
    <name evidence="9" type="ORF">TVAG_225650</name>
</gene>
<keyword evidence="5 7" id="KW-0804">Transcription</keyword>
<dbReference type="RefSeq" id="XP_001578925.1">
    <property type="nucleotide sequence ID" value="XM_001578875.1"/>
</dbReference>
<dbReference type="GO" id="GO:0016592">
    <property type="term" value="C:mediator complex"/>
    <property type="evidence" value="ECO:0007669"/>
    <property type="project" value="UniProtKB-UniRule"/>
</dbReference>
<proteinExistence type="inferred from homology"/>
<dbReference type="OrthoDB" id="10267815at2759"/>
<keyword evidence="4 7" id="KW-0010">Activator</keyword>
<keyword evidence="6 7" id="KW-0539">Nucleus</keyword>
<dbReference type="GO" id="GO:0003712">
    <property type="term" value="F:transcription coregulator activity"/>
    <property type="evidence" value="ECO:0007669"/>
    <property type="project" value="UniProtKB-UniRule"/>
</dbReference>
<dbReference type="KEGG" id="tva:5463442"/>
<evidence type="ECO:0000313" key="9">
    <source>
        <dbReference type="EMBL" id="EAY17939.1"/>
    </source>
</evidence>
<evidence type="ECO:0000256" key="2">
    <source>
        <dbReference type="ARBA" id="ARBA00007813"/>
    </source>
</evidence>
<evidence type="ECO:0000256" key="3">
    <source>
        <dbReference type="ARBA" id="ARBA00023015"/>
    </source>
</evidence>
<keyword evidence="10" id="KW-1185">Reference proteome</keyword>
<dbReference type="InParanoid" id="A2DNU4"/>
<dbReference type="GO" id="GO:0006357">
    <property type="term" value="P:regulation of transcription by RNA polymerase II"/>
    <property type="evidence" value="ECO:0007669"/>
    <property type="project" value="InterPro"/>
</dbReference>
<evidence type="ECO:0000256" key="1">
    <source>
        <dbReference type="ARBA" id="ARBA00004123"/>
    </source>
</evidence>
<dbReference type="PANTHER" id="PTHR12809:SF2">
    <property type="entry name" value="MEDIATOR OF RNA POLYMERASE II TRANSCRIPTION SUBUNIT 14"/>
    <property type="match status" value="1"/>
</dbReference>
<evidence type="ECO:0000256" key="7">
    <source>
        <dbReference type="RuleBase" id="RU365082"/>
    </source>
</evidence>
<comment type="subcellular location">
    <subcellularLocation>
        <location evidence="1 7">Nucleus</location>
    </subcellularLocation>
</comment>
<keyword evidence="3 7" id="KW-0805">Transcription regulation</keyword>
<dbReference type="VEuPathDB" id="TrichDB:TVAGG3_0289150"/>
<evidence type="ECO:0000256" key="4">
    <source>
        <dbReference type="ARBA" id="ARBA00023159"/>
    </source>
</evidence>
<reference evidence="9" key="2">
    <citation type="journal article" date="2007" name="Science">
        <title>Draft genome sequence of the sexually transmitted pathogen Trichomonas vaginalis.</title>
        <authorList>
            <person name="Carlton J.M."/>
            <person name="Hirt R.P."/>
            <person name="Silva J.C."/>
            <person name="Delcher A.L."/>
            <person name="Schatz M."/>
            <person name="Zhao Q."/>
            <person name="Wortman J.R."/>
            <person name="Bidwell S.L."/>
            <person name="Alsmark U.C.M."/>
            <person name="Besteiro S."/>
            <person name="Sicheritz-Ponten T."/>
            <person name="Noel C.J."/>
            <person name="Dacks J.B."/>
            <person name="Foster P.G."/>
            <person name="Simillion C."/>
            <person name="Van de Peer Y."/>
            <person name="Miranda-Saavedra D."/>
            <person name="Barton G.J."/>
            <person name="Westrop G.D."/>
            <person name="Mueller S."/>
            <person name="Dessi D."/>
            <person name="Fiori P.L."/>
            <person name="Ren Q."/>
            <person name="Paulsen I."/>
            <person name="Zhang H."/>
            <person name="Bastida-Corcuera F.D."/>
            <person name="Simoes-Barbosa A."/>
            <person name="Brown M.T."/>
            <person name="Hayes R.D."/>
            <person name="Mukherjee M."/>
            <person name="Okumura C.Y."/>
            <person name="Schneider R."/>
            <person name="Smith A.J."/>
            <person name="Vanacova S."/>
            <person name="Villalvazo M."/>
            <person name="Haas B.J."/>
            <person name="Pertea M."/>
            <person name="Feldblyum T.V."/>
            <person name="Utterback T.R."/>
            <person name="Shu C.L."/>
            <person name="Osoegawa K."/>
            <person name="de Jong P.J."/>
            <person name="Hrdy I."/>
            <person name="Horvathova L."/>
            <person name="Zubacova Z."/>
            <person name="Dolezal P."/>
            <person name="Malik S.B."/>
            <person name="Logsdon J.M. Jr."/>
            <person name="Henze K."/>
            <person name="Gupta A."/>
            <person name="Wang C.C."/>
            <person name="Dunne R.L."/>
            <person name="Upcroft J.A."/>
            <person name="Upcroft P."/>
            <person name="White O."/>
            <person name="Salzberg S.L."/>
            <person name="Tang P."/>
            <person name="Chiu C.-H."/>
            <person name="Lee Y.-S."/>
            <person name="Embley T.M."/>
            <person name="Coombs G.H."/>
            <person name="Mottram J.C."/>
            <person name="Tachezy J."/>
            <person name="Fraser-Liggett C.M."/>
            <person name="Johnson P.J."/>
        </authorList>
    </citation>
    <scope>NUCLEOTIDE SEQUENCE [LARGE SCALE GENOMIC DNA]</scope>
    <source>
        <strain evidence="9">G3</strain>
    </source>
</reference>
<comment type="function">
    <text evidence="7">Component of the Mediator complex, a coactivator involved in the regulated transcription of nearly all RNA polymerase II-dependent genes. Mediator functions as a bridge to convey information from gene-specific regulatory proteins to the basal RNA polymerase II transcription machinery. Mediator is recruited to promoters by direct interactions with regulatory proteins and serves as a scaffold for the assembly of a functional preinitiation complex with RNA polymerase II and the general transcription factors.</text>
</comment>
<reference evidence="9" key="1">
    <citation type="submission" date="2006-10" db="EMBL/GenBank/DDBJ databases">
        <authorList>
            <person name="Amadeo P."/>
            <person name="Zhao Q."/>
            <person name="Wortman J."/>
            <person name="Fraser-Liggett C."/>
            <person name="Carlton J."/>
        </authorList>
    </citation>
    <scope>NUCLEOTIDE SEQUENCE</scope>
    <source>
        <strain evidence="9">G3</strain>
    </source>
</reference>
<dbReference type="EMBL" id="DS113224">
    <property type="protein sequence ID" value="EAY17939.1"/>
    <property type="molecule type" value="Genomic_DNA"/>
</dbReference>
<sequence>MTENKGNELELGDLSPYPLHDVVAHFVSRSFSALTNTLEVNSEDTVHNLELMRVLNTIFVNATKVLMLFRWNNIYPQSSDICNYLMATRAQAKFIQDYLTNMLRLYNSEMDRLKTPMYDVMGAIDVIVGRGYSRLPLMIYPPLAIPKYEKDPQGMLNLIKDKLITYLTSQTLPMHSRVTFENGVAKIHVPNQYNLYLSYTDFDKEPKVSKIDILLHGFMKLEEGVKYADKRGVSFIDPSVVQDMINAINKILETTQSHGFDLVNKTMYSFCVAFEMQRLVIEAKRIRSQIQGFNRAQNRLSLVIFKTQTVITITKELSALPIELDGEKIGDAFGKSIDHIIEECKIRIANSFLRSIAHEMPNSTISIDDRIPVLHYEGTEIYIDKWSGNYVVRNYPELSAALNEGNVPYVVQELDKIRKNEVFLNQSFTEPW</sequence>
<evidence type="ECO:0000256" key="5">
    <source>
        <dbReference type="ARBA" id="ARBA00023163"/>
    </source>
</evidence>
<protein>
    <recommendedName>
        <fullName evidence="7">Mediator of RNA polymerase II transcription subunit 14</fullName>
    </recommendedName>
    <alternativeName>
        <fullName evidence="7">Mediator complex subunit 14</fullName>
    </alternativeName>
</protein>
<dbReference type="AlphaFoldDB" id="A2DNU4"/>
<dbReference type="STRING" id="5722.A2DNU4"/>
<dbReference type="PANTHER" id="PTHR12809">
    <property type="entry name" value="MEDIATOR COMPLEX SUBUNIT"/>
    <property type="match status" value="1"/>
</dbReference>
<evidence type="ECO:0000259" key="8">
    <source>
        <dbReference type="Pfam" id="PF08638"/>
    </source>
</evidence>
<dbReference type="InterPro" id="IPR013947">
    <property type="entry name" value="Mediator_Med14"/>
</dbReference>
<evidence type="ECO:0000256" key="6">
    <source>
        <dbReference type="ARBA" id="ARBA00023242"/>
    </source>
</evidence>
<comment type="similarity">
    <text evidence="2 7">Belongs to the Mediator complex subunit 14 family.</text>
</comment>
<dbReference type="VEuPathDB" id="TrichDB:TVAG_225650"/>
<dbReference type="Pfam" id="PF08638">
    <property type="entry name" value="Med14"/>
    <property type="match status" value="1"/>
</dbReference>
<dbReference type="Proteomes" id="UP000001542">
    <property type="component" value="Unassembled WGS sequence"/>
</dbReference>
<dbReference type="InterPro" id="IPR055122">
    <property type="entry name" value="Med14_N"/>
</dbReference>
<name>A2DNU4_TRIV3</name>